<evidence type="ECO:0000313" key="1">
    <source>
        <dbReference type="EMBL" id="NHO33321.1"/>
    </source>
</evidence>
<organism evidence="1 2">
    <name type="scientific">Acetobacter fallax</name>
    <dbReference type="NCBI Taxonomy" id="1737473"/>
    <lineage>
        <taxon>Bacteria</taxon>
        <taxon>Pseudomonadati</taxon>
        <taxon>Pseudomonadota</taxon>
        <taxon>Alphaproteobacteria</taxon>
        <taxon>Acetobacterales</taxon>
        <taxon>Acetobacteraceae</taxon>
        <taxon>Acetobacter</taxon>
    </lineage>
</organism>
<dbReference type="EMBL" id="WOSW01000025">
    <property type="protein sequence ID" value="NHO33321.1"/>
    <property type="molecule type" value="Genomic_DNA"/>
</dbReference>
<dbReference type="Pfam" id="PF05069">
    <property type="entry name" value="Phage_tail_S"/>
    <property type="match status" value="1"/>
</dbReference>
<comment type="caution">
    <text evidence="1">The sequence shown here is derived from an EMBL/GenBank/DDBJ whole genome shotgun (WGS) entry which is preliminary data.</text>
</comment>
<sequence>MAGISITGSTQPVQDALGRIASIGRDPSRVLLALGRGVVRNTRSRMKDGVDPRGVKWDSYAPLNPLYASGKEGPGILRGKDFSSSGLYASLTARVRGNVLEWGSGKVYARIHQMGGWIFPKNKPYLSFEMGGIPFSVKSVFIPERPYLGFTADDRAMMMTELEEFLERAMKS</sequence>
<evidence type="ECO:0000313" key="2">
    <source>
        <dbReference type="Proteomes" id="UP000615326"/>
    </source>
</evidence>
<name>A0ABX0KDV1_9PROT</name>
<proteinExistence type="predicted"/>
<protein>
    <submittedName>
        <fullName evidence="1">Virion morphogenesis protein</fullName>
    </submittedName>
</protein>
<dbReference type="RefSeq" id="WP_173577842.1">
    <property type="nucleotide sequence ID" value="NZ_WOSW01000025.1"/>
</dbReference>
<dbReference type="Proteomes" id="UP000615326">
    <property type="component" value="Unassembled WGS sequence"/>
</dbReference>
<reference evidence="1 2" key="1">
    <citation type="journal article" date="2020" name="Int. J. Syst. Evol. Microbiol.">
        <title>Novel acetic acid bacteria from cider fermentations: Acetobacter conturbans sp. nov. and Acetobacter fallax sp. nov.</title>
        <authorList>
            <person name="Sombolestani A.S."/>
            <person name="Cleenwerck I."/>
            <person name="Cnockaert M."/>
            <person name="Borremans W."/>
            <person name="Wieme A.D."/>
            <person name="De Vuyst L."/>
            <person name="Vandamme P."/>
        </authorList>
    </citation>
    <scope>NUCLEOTIDE SEQUENCE [LARGE SCALE GENOMIC DNA]</scope>
    <source>
        <strain evidence="1 2">LMG 1637</strain>
    </source>
</reference>
<accession>A0ABX0KDV1</accession>
<gene>
    <name evidence="1" type="ORF">GOB84_12250</name>
</gene>
<keyword evidence="2" id="KW-1185">Reference proteome</keyword>
<dbReference type="InterPro" id="IPR006522">
    <property type="entry name" value="Phage_virion_morphogenesis"/>
</dbReference>